<dbReference type="PANTHER" id="PTHR37013">
    <property type="entry name" value="INTEGRAL MEMBRANE PROTEIN (AFU_ORTHOLOGUE AFUA_1G05950)-RELATED"/>
    <property type="match status" value="1"/>
</dbReference>
<organism evidence="3 4">
    <name type="scientific">Staphylotrichum tortipilum</name>
    <dbReference type="NCBI Taxonomy" id="2831512"/>
    <lineage>
        <taxon>Eukaryota</taxon>
        <taxon>Fungi</taxon>
        <taxon>Dikarya</taxon>
        <taxon>Ascomycota</taxon>
        <taxon>Pezizomycotina</taxon>
        <taxon>Sordariomycetes</taxon>
        <taxon>Sordariomycetidae</taxon>
        <taxon>Sordariales</taxon>
        <taxon>Chaetomiaceae</taxon>
        <taxon>Staphylotrichum</taxon>
    </lineage>
</organism>
<evidence type="ECO:0000256" key="1">
    <source>
        <dbReference type="SAM" id="Phobius"/>
    </source>
</evidence>
<keyword evidence="4" id="KW-1185">Reference proteome</keyword>
<reference evidence="3" key="2">
    <citation type="submission" date="2023-05" db="EMBL/GenBank/DDBJ databases">
        <authorList>
            <consortium name="Lawrence Berkeley National Laboratory"/>
            <person name="Steindorff A."/>
            <person name="Hensen N."/>
            <person name="Bonometti L."/>
            <person name="Westerberg I."/>
            <person name="Brannstrom I.O."/>
            <person name="Guillou S."/>
            <person name="Cros-Aarteil S."/>
            <person name="Calhoun S."/>
            <person name="Haridas S."/>
            <person name="Kuo A."/>
            <person name="Mondo S."/>
            <person name="Pangilinan J."/>
            <person name="Riley R."/>
            <person name="Labutti K."/>
            <person name="Andreopoulos B."/>
            <person name="Lipzen A."/>
            <person name="Chen C."/>
            <person name="Yanf M."/>
            <person name="Daum C."/>
            <person name="Ng V."/>
            <person name="Clum A."/>
            <person name="Ohm R."/>
            <person name="Martin F."/>
            <person name="Silar P."/>
            <person name="Natvig D."/>
            <person name="Lalanne C."/>
            <person name="Gautier V."/>
            <person name="Ament-Velasquez S.L."/>
            <person name="Kruys A."/>
            <person name="Hutchinson M.I."/>
            <person name="Powell A.J."/>
            <person name="Barry K."/>
            <person name="Miller A.N."/>
            <person name="Grigoriev I.V."/>
            <person name="Debuchy R."/>
            <person name="Gladieux P."/>
            <person name="Thoren M.H."/>
            <person name="Johannesson H."/>
        </authorList>
    </citation>
    <scope>NUCLEOTIDE SEQUENCE</scope>
    <source>
        <strain evidence="3">CBS 103.79</strain>
    </source>
</reference>
<keyword evidence="1" id="KW-1133">Transmembrane helix</keyword>
<evidence type="ECO:0000313" key="4">
    <source>
        <dbReference type="Proteomes" id="UP001303889"/>
    </source>
</evidence>
<feature type="transmembrane region" description="Helical" evidence="1">
    <location>
        <begin position="114"/>
        <end position="138"/>
    </location>
</feature>
<proteinExistence type="predicted"/>
<reference evidence="3" key="1">
    <citation type="journal article" date="2023" name="Mol. Phylogenet. Evol.">
        <title>Genome-scale phylogeny and comparative genomics of the fungal order Sordariales.</title>
        <authorList>
            <person name="Hensen N."/>
            <person name="Bonometti L."/>
            <person name="Westerberg I."/>
            <person name="Brannstrom I.O."/>
            <person name="Guillou S."/>
            <person name="Cros-Aarteil S."/>
            <person name="Calhoun S."/>
            <person name="Haridas S."/>
            <person name="Kuo A."/>
            <person name="Mondo S."/>
            <person name="Pangilinan J."/>
            <person name="Riley R."/>
            <person name="LaButti K."/>
            <person name="Andreopoulos B."/>
            <person name="Lipzen A."/>
            <person name="Chen C."/>
            <person name="Yan M."/>
            <person name="Daum C."/>
            <person name="Ng V."/>
            <person name="Clum A."/>
            <person name="Steindorff A."/>
            <person name="Ohm R.A."/>
            <person name="Martin F."/>
            <person name="Silar P."/>
            <person name="Natvig D.O."/>
            <person name="Lalanne C."/>
            <person name="Gautier V."/>
            <person name="Ament-Velasquez S.L."/>
            <person name="Kruys A."/>
            <person name="Hutchinson M.I."/>
            <person name="Powell A.J."/>
            <person name="Barry K."/>
            <person name="Miller A.N."/>
            <person name="Grigoriev I.V."/>
            <person name="Debuchy R."/>
            <person name="Gladieux P."/>
            <person name="Hiltunen Thoren M."/>
            <person name="Johannesson H."/>
        </authorList>
    </citation>
    <scope>NUCLEOTIDE SEQUENCE</scope>
    <source>
        <strain evidence="3">CBS 103.79</strain>
    </source>
</reference>
<dbReference type="Pfam" id="PF24802">
    <property type="entry name" value="DUF7703"/>
    <property type="match status" value="1"/>
</dbReference>
<feature type="transmembrane region" description="Helical" evidence="1">
    <location>
        <begin position="20"/>
        <end position="40"/>
    </location>
</feature>
<dbReference type="Proteomes" id="UP001303889">
    <property type="component" value="Unassembled WGS sequence"/>
</dbReference>
<keyword evidence="1" id="KW-0812">Transmembrane</keyword>
<keyword evidence="1" id="KW-0472">Membrane</keyword>
<feature type="transmembrane region" description="Helical" evidence="1">
    <location>
        <begin position="200"/>
        <end position="220"/>
    </location>
</feature>
<protein>
    <recommendedName>
        <fullName evidence="2">DUF7703 domain-containing protein</fullName>
    </recommendedName>
</protein>
<accession>A0AAN6MSW0</accession>
<evidence type="ECO:0000313" key="3">
    <source>
        <dbReference type="EMBL" id="KAK3906030.1"/>
    </source>
</evidence>
<gene>
    <name evidence="3" type="ORF">C8A05DRAFT_41096</name>
</gene>
<feature type="transmembrane region" description="Helical" evidence="1">
    <location>
        <begin position="79"/>
        <end position="102"/>
    </location>
</feature>
<name>A0AAN6MSW0_9PEZI</name>
<dbReference type="AlphaFoldDB" id="A0AAN6MSW0"/>
<feature type="transmembrane region" description="Helical" evidence="1">
    <location>
        <begin position="158"/>
        <end position="179"/>
    </location>
</feature>
<sequence>MGYSGNDSEGSDVSSSISPAMIAFLAMSFYNVLELNVIIFSSFKRRQGLYFWAFLAATNGIAPHSIGFMLKNLLGSHTFILYITLISVGWVPMVTGQSLVLYSRLHLIFRSPLGLKLVLAMIITNAIVLHVPIIILMYGSNASAVNTWTHPYEIYEKVQVTMFCVQELIISGIYIRTCYSYFDAESSIYGDSVRKMRRHLLIVNVLIIILDAPVLVLEYMDLYDLQTVYKAFVYSVKLKMEFRILNQLMEMTQKRAREEVDMFNNSSSMRIHDAPSSRQ</sequence>
<dbReference type="InterPro" id="IPR056120">
    <property type="entry name" value="DUF7703"/>
</dbReference>
<dbReference type="EMBL" id="MU855338">
    <property type="protein sequence ID" value="KAK3906030.1"/>
    <property type="molecule type" value="Genomic_DNA"/>
</dbReference>
<feature type="transmembrane region" description="Helical" evidence="1">
    <location>
        <begin position="49"/>
        <end position="67"/>
    </location>
</feature>
<evidence type="ECO:0000259" key="2">
    <source>
        <dbReference type="Pfam" id="PF24802"/>
    </source>
</evidence>
<comment type="caution">
    <text evidence="3">The sequence shown here is derived from an EMBL/GenBank/DDBJ whole genome shotgun (WGS) entry which is preliminary data.</text>
</comment>
<feature type="domain" description="DUF7703" evidence="2">
    <location>
        <begin position="13"/>
        <end position="254"/>
    </location>
</feature>
<dbReference type="PANTHER" id="PTHR37013:SF6">
    <property type="entry name" value="INTEGRAL MEMBRANE PROTEIN"/>
    <property type="match status" value="1"/>
</dbReference>